<organism evidence="1 2">
    <name type="scientific">Sediminicola luteus</name>
    <dbReference type="NCBI Taxonomy" id="319238"/>
    <lineage>
        <taxon>Bacteria</taxon>
        <taxon>Pseudomonadati</taxon>
        <taxon>Bacteroidota</taxon>
        <taxon>Flavobacteriia</taxon>
        <taxon>Flavobacteriales</taxon>
        <taxon>Flavobacteriaceae</taxon>
        <taxon>Sediminicola</taxon>
    </lineage>
</organism>
<name>A0A2A4GDQ7_9FLAO</name>
<gene>
    <name evidence="1" type="ORF">B7P33_04445</name>
</gene>
<accession>A0A2A4GDQ7</accession>
<evidence type="ECO:0000313" key="2">
    <source>
        <dbReference type="Proteomes" id="UP000219559"/>
    </source>
</evidence>
<keyword evidence="2" id="KW-1185">Reference proteome</keyword>
<protein>
    <submittedName>
        <fullName evidence="1">Uncharacterized protein</fullName>
    </submittedName>
</protein>
<dbReference type="SUPFAM" id="SSF51126">
    <property type="entry name" value="Pectin lyase-like"/>
    <property type="match status" value="1"/>
</dbReference>
<reference evidence="1 2" key="1">
    <citation type="submission" date="2017-04" db="EMBL/GenBank/DDBJ databases">
        <title>A new member of the family Flavobacteriaceae isolated from ascidians.</title>
        <authorList>
            <person name="Chen L."/>
        </authorList>
    </citation>
    <scope>NUCLEOTIDE SEQUENCE [LARGE SCALE GENOMIC DNA]</scope>
    <source>
        <strain evidence="1 2">HQA918</strain>
    </source>
</reference>
<dbReference type="Proteomes" id="UP000219559">
    <property type="component" value="Unassembled WGS sequence"/>
</dbReference>
<evidence type="ECO:0000313" key="1">
    <source>
        <dbReference type="EMBL" id="PCE66551.1"/>
    </source>
</evidence>
<dbReference type="EMBL" id="NBWU01000001">
    <property type="protein sequence ID" value="PCE66551.1"/>
    <property type="molecule type" value="Genomic_DNA"/>
</dbReference>
<dbReference type="InterPro" id="IPR011050">
    <property type="entry name" value="Pectin_lyase_fold/virulence"/>
</dbReference>
<proteinExistence type="predicted"/>
<comment type="caution">
    <text evidence="1">The sequence shown here is derived from an EMBL/GenBank/DDBJ whole genome shotgun (WGS) entry which is preliminary data.</text>
</comment>
<dbReference type="AlphaFoldDB" id="A0A2A4GDQ7"/>
<sequence>MPLNRKNNVSLLFALFICLVTKSCLDRSGKQNVVGSEKSLDTFVEKNYVLYSVYEKGDSRRYGVFPDKQADGSPHPFSGKSKIQTLLDISERGKIEIRFTEGYYPFDLTLIKRRNVRLIFENATFKTLYLTNENEEILNQIKLEGTLKLVDRLGAYNINGVEMDSIIVYSDTTNVLLNYRNRGCKFYKKTNNVKIKYLKISDVGSGSKLFENTYAALMIDGMGDNPKNISIQEVVISNVDRNGMYVSGNNHSFGIVNISSFGKGSKEHLNKIQETVGNEYLTFCGIWINRCEDTYFRRVNILADDSLEWPVFMKLDEGPVYKPVVIDYLEMNRIYEDTLIYDKKTTNVLIKRVKDSI</sequence>